<name>A0ABV5VFI3_9ACTN</name>
<sequence length="40" mass="4555">MSIRMRSTVIPQEAQNACARLQKEHPVHGGGRRTEQIRDP</sequence>
<dbReference type="EMBL" id="JBHMAR010000016">
    <property type="protein sequence ID" value="MFB9736485.1"/>
    <property type="molecule type" value="Genomic_DNA"/>
</dbReference>
<gene>
    <name evidence="1" type="ORF">ACFFRO_15340</name>
</gene>
<organism evidence="1 2">
    <name type="scientific">Streptomyces thermocoprophilus</name>
    <dbReference type="NCBI Taxonomy" id="78356"/>
    <lineage>
        <taxon>Bacteria</taxon>
        <taxon>Bacillati</taxon>
        <taxon>Actinomycetota</taxon>
        <taxon>Actinomycetes</taxon>
        <taxon>Kitasatosporales</taxon>
        <taxon>Streptomycetaceae</taxon>
        <taxon>Streptomyces</taxon>
    </lineage>
</organism>
<protein>
    <submittedName>
        <fullName evidence="1">Uncharacterized protein</fullName>
    </submittedName>
</protein>
<accession>A0ABV5VFI3</accession>
<reference evidence="1 2" key="1">
    <citation type="submission" date="2024-09" db="EMBL/GenBank/DDBJ databases">
        <authorList>
            <person name="Sun Q."/>
            <person name="Mori K."/>
        </authorList>
    </citation>
    <scope>NUCLEOTIDE SEQUENCE [LARGE SCALE GENOMIC DNA]</scope>
    <source>
        <strain evidence="1 2">JCM 10918</strain>
    </source>
</reference>
<dbReference type="RefSeq" id="WP_282611647.1">
    <property type="nucleotide sequence ID" value="NZ_JBHMAR010000016.1"/>
</dbReference>
<keyword evidence="2" id="KW-1185">Reference proteome</keyword>
<proteinExistence type="predicted"/>
<dbReference type="Proteomes" id="UP001589703">
    <property type="component" value="Unassembled WGS sequence"/>
</dbReference>
<evidence type="ECO:0000313" key="2">
    <source>
        <dbReference type="Proteomes" id="UP001589703"/>
    </source>
</evidence>
<evidence type="ECO:0000313" key="1">
    <source>
        <dbReference type="EMBL" id="MFB9736485.1"/>
    </source>
</evidence>
<comment type="caution">
    <text evidence="1">The sequence shown here is derived from an EMBL/GenBank/DDBJ whole genome shotgun (WGS) entry which is preliminary data.</text>
</comment>